<accession>A0A834J556</accession>
<feature type="region of interest" description="Disordered" evidence="1">
    <location>
        <begin position="61"/>
        <end position="80"/>
    </location>
</feature>
<gene>
    <name evidence="2" type="ORF">HZH66_013525</name>
</gene>
<evidence type="ECO:0000313" key="3">
    <source>
        <dbReference type="Proteomes" id="UP000614350"/>
    </source>
</evidence>
<evidence type="ECO:0000256" key="1">
    <source>
        <dbReference type="SAM" id="MobiDB-lite"/>
    </source>
</evidence>
<evidence type="ECO:0000313" key="2">
    <source>
        <dbReference type="EMBL" id="KAF7382093.1"/>
    </source>
</evidence>
<name>A0A834J556_VESVU</name>
<sequence>MLLDYSRANKRMNDEEVRVGNQTETETNTEVILDRIRVIDDSNLWIKRDWVGTEVGGRGQGFEQCGERDPGFTKGGIAGV</sequence>
<keyword evidence="3" id="KW-1185">Reference proteome</keyword>
<protein>
    <submittedName>
        <fullName evidence="2">Uncharacterized protein</fullName>
    </submittedName>
</protein>
<dbReference type="AlphaFoldDB" id="A0A834J556"/>
<dbReference type="Proteomes" id="UP000614350">
    <property type="component" value="Unassembled WGS sequence"/>
</dbReference>
<organism evidence="2 3">
    <name type="scientific">Vespula vulgaris</name>
    <name type="common">Yellow jacket</name>
    <name type="synonym">Wasp</name>
    <dbReference type="NCBI Taxonomy" id="7454"/>
    <lineage>
        <taxon>Eukaryota</taxon>
        <taxon>Metazoa</taxon>
        <taxon>Ecdysozoa</taxon>
        <taxon>Arthropoda</taxon>
        <taxon>Hexapoda</taxon>
        <taxon>Insecta</taxon>
        <taxon>Pterygota</taxon>
        <taxon>Neoptera</taxon>
        <taxon>Endopterygota</taxon>
        <taxon>Hymenoptera</taxon>
        <taxon>Apocrita</taxon>
        <taxon>Aculeata</taxon>
        <taxon>Vespoidea</taxon>
        <taxon>Vespidae</taxon>
        <taxon>Vespinae</taxon>
        <taxon>Vespula</taxon>
    </lineage>
</organism>
<comment type="caution">
    <text evidence="2">The sequence shown here is derived from an EMBL/GenBank/DDBJ whole genome shotgun (WGS) entry which is preliminary data.</text>
</comment>
<dbReference type="EMBL" id="JACSEA010000019">
    <property type="protein sequence ID" value="KAF7382093.1"/>
    <property type="molecule type" value="Genomic_DNA"/>
</dbReference>
<proteinExistence type="predicted"/>
<reference evidence="2" key="1">
    <citation type="journal article" date="2020" name="G3 (Bethesda)">
        <title>High-Quality Assemblies for Three Invasive Social Wasps from the &lt;i&gt;Vespula&lt;/i&gt; Genus.</title>
        <authorList>
            <person name="Harrop T.W.R."/>
            <person name="Guhlin J."/>
            <person name="McLaughlin G.M."/>
            <person name="Permina E."/>
            <person name="Stockwell P."/>
            <person name="Gilligan J."/>
            <person name="Le Lec M.F."/>
            <person name="Gruber M.A.M."/>
            <person name="Quinn O."/>
            <person name="Lovegrove M."/>
            <person name="Duncan E.J."/>
            <person name="Remnant E.J."/>
            <person name="Van Eeckhoven J."/>
            <person name="Graham B."/>
            <person name="Knapp R.A."/>
            <person name="Langford K.W."/>
            <person name="Kronenberg Z."/>
            <person name="Press M.O."/>
            <person name="Eacker S.M."/>
            <person name="Wilson-Rankin E.E."/>
            <person name="Purcell J."/>
            <person name="Lester P.J."/>
            <person name="Dearden P.K."/>
        </authorList>
    </citation>
    <scope>NUCLEOTIDE SEQUENCE</scope>
    <source>
        <strain evidence="2">Marl-1</strain>
    </source>
</reference>